<sequence length="373" mass="42294">MRVRCQGQADILYKLGSVWSRSRSEMSMGRTANVQTADTPPVSLLPVESSLGSPTLGDLPPPALDSKVRTTTGPKSSGPSQSFNDRPRPAPIQKVTGNRVIPVLEVIAHDTWRFVVMPYWAGGPCRGPPFNSPEHYLLAARQMIQGLVFLHNQRRVHLNISPSNIVMNHFTDQWKEAKWESGTYLNFYDRRKFDCQYAYIGFTHSRIVSDDGMLRKSEFPRQCHRVPELATDADLHSDAVHDAFKVDVWMLGQVLKEQFEQNARFEEEMQIPEEHRLTYFFRQPTSQGEESFGQSYLSLIELEMMDPDPSYRLTAAEALAEIERLQSAYWKDRARRAAVQATTATDLEAPPTSATVDLESDRDETGLDTQASR</sequence>
<feature type="region of interest" description="Disordered" evidence="1">
    <location>
        <begin position="29"/>
        <end position="94"/>
    </location>
</feature>
<reference evidence="3 4" key="1">
    <citation type="journal article" date="2016" name="Mol. Biol. Evol.">
        <title>Comparative Genomics of Early-Diverging Mushroom-Forming Fungi Provides Insights into the Origins of Lignocellulose Decay Capabilities.</title>
        <authorList>
            <person name="Nagy L.G."/>
            <person name="Riley R."/>
            <person name="Tritt A."/>
            <person name="Adam C."/>
            <person name="Daum C."/>
            <person name="Floudas D."/>
            <person name="Sun H."/>
            <person name="Yadav J.S."/>
            <person name="Pangilinan J."/>
            <person name="Larsson K.H."/>
            <person name="Matsuura K."/>
            <person name="Barry K."/>
            <person name="Labutti K."/>
            <person name="Kuo R."/>
            <person name="Ohm R.A."/>
            <person name="Bhattacharya S.S."/>
            <person name="Shirouzu T."/>
            <person name="Yoshinaga Y."/>
            <person name="Martin F.M."/>
            <person name="Grigoriev I.V."/>
            <person name="Hibbett D.S."/>
        </authorList>
    </citation>
    <scope>NUCLEOTIDE SEQUENCE [LARGE SCALE GENOMIC DNA]</scope>
    <source>
        <strain evidence="3 4">HHB12029</strain>
    </source>
</reference>
<feature type="domain" description="Protein kinase" evidence="2">
    <location>
        <begin position="1"/>
        <end position="325"/>
    </location>
</feature>
<dbReference type="AlphaFoldDB" id="A0A165MTN5"/>
<dbReference type="OrthoDB" id="2722301at2759"/>
<evidence type="ECO:0000313" key="3">
    <source>
        <dbReference type="EMBL" id="KZV99736.1"/>
    </source>
</evidence>
<dbReference type="EMBL" id="KV425907">
    <property type="protein sequence ID" value="KZV99736.1"/>
    <property type="molecule type" value="Genomic_DNA"/>
</dbReference>
<feature type="region of interest" description="Disordered" evidence="1">
    <location>
        <begin position="340"/>
        <end position="373"/>
    </location>
</feature>
<feature type="compositionally biased region" description="Polar residues" evidence="1">
    <location>
        <begin position="69"/>
        <end position="84"/>
    </location>
</feature>
<dbReference type="InParanoid" id="A0A165MTN5"/>
<dbReference type="InterPro" id="IPR011009">
    <property type="entry name" value="Kinase-like_dom_sf"/>
</dbReference>
<dbReference type="GO" id="GO:0005737">
    <property type="term" value="C:cytoplasm"/>
    <property type="evidence" value="ECO:0007669"/>
    <property type="project" value="TreeGrafter"/>
</dbReference>
<dbReference type="STRING" id="1314781.A0A165MTN5"/>
<dbReference type="InterPro" id="IPR000719">
    <property type="entry name" value="Prot_kinase_dom"/>
</dbReference>
<evidence type="ECO:0000313" key="4">
    <source>
        <dbReference type="Proteomes" id="UP000077266"/>
    </source>
</evidence>
<dbReference type="SUPFAM" id="SSF56112">
    <property type="entry name" value="Protein kinase-like (PK-like)"/>
    <property type="match status" value="1"/>
</dbReference>
<dbReference type="Gene3D" id="1.10.510.10">
    <property type="entry name" value="Transferase(Phosphotransferase) domain 1"/>
    <property type="match status" value="1"/>
</dbReference>
<evidence type="ECO:0000256" key="1">
    <source>
        <dbReference type="SAM" id="MobiDB-lite"/>
    </source>
</evidence>
<proteinExistence type="predicted"/>
<dbReference type="GO" id="GO:0004674">
    <property type="term" value="F:protein serine/threonine kinase activity"/>
    <property type="evidence" value="ECO:0007669"/>
    <property type="project" value="TreeGrafter"/>
</dbReference>
<organism evidence="3 4">
    <name type="scientific">Exidia glandulosa HHB12029</name>
    <dbReference type="NCBI Taxonomy" id="1314781"/>
    <lineage>
        <taxon>Eukaryota</taxon>
        <taxon>Fungi</taxon>
        <taxon>Dikarya</taxon>
        <taxon>Basidiomycota</taxon>
        <taxon>Agaricomycotina</taxon>
        <taxon>Agaricomycetes</taxon>
        <taxon>Auriculariales</taxon>
        <taxon>Exidiaceae</taxon>
        <taxon>Exidia</taxon>
    </lineage>
</organism>
<protein>
    <recommendedName>
        <fullName evidence="2">Protein kinase domain-containing protein</fullName>
    </recommendedName>
</protein>
<gene>
    <name evidence="3" type="ORF">EXIGLDRAFT_215020</name>
</gene>
<dbReference type="PANTHER" id="PTHR44167:SF25">
    <property type="entry name" value="PROTEIN KINASE DOMAIN CONTAINING PROTEIN"/>
    <property type="match status" value="1"/>
</dbReference>
<accession>A0A165MTN5</accession>
<dbReference type="GO" id="GO:0005634">
    <property type="term" value="C:nucleus"/>
    <property type="evidence" value="ECO:0007669"/>
    <property type="project" value="TreeGrafter"/>
</dbReference>
<dbReference type="GO" id="GO:0044773">
    <property type="term" value="P:mitotic DNA damage checkpoint signaling"/>
    <property type="evidence" value="ECO:0007669"/>
    <property type="project" value="TreeGrafter"/>
</dbReference>
<evidence type="ECO:0000259" key="2">
    <source>
        <dbReference type="PROSITE" id="PS50011"/>
    </source>
</evidence>
<dbReference type="PROSITE" id="PS50011">
    <property type="entry name" value="PROTEIN_KINASE_DOM"/>
    <property type="match status" value="1"/>
</dbReference>
<keyword evidence="4" id="KW-1185">Reference proteome</keyword>
<dbReference type="Proteomes" id="UP000077266">
    <property type="component" value="Unassembled WGS sequence"/>
</dbReference>
<dbReference type="PANTHER" id="PTHR44167">
    <property type="entry name" value="OVARIAN-SPECIFIC SERINE/THREONINE-PROTEIN KINASE LOK-RELATED"/>
    <property type="match status" value="1"/>
</dbReference>
<dbReference type="GO" id="GO:0005524">
    <property type="term" value="F:ATP binding"/>
    <property type="evidence" value="ECO:0007669"/>
    <property type="project" value="InterPro"/>
</dbReference>
<name>A0A165MTN5_EXIGL</name>